<keyword evidence="8 11" id="KW-0067">ATP-binding</keyword>
<evidence type="ECO:0000256" key="12">
    <source>
        <dbReference type="SAM" id="MobiDB-lite"/>
    </source>
</evidence>
<name>A0A0F7SIY6_PHARH</name>
<feature type="region of interest" description="Disordered" evidence="12">
    <location>
        <begin position="665"/>
        <end position="744"/>
    </location>
</feature>
<dbReference type="PANTHER" id="PTHR24356">
    <property type="entry name" value="SERINE/THREONINE-PROTEIN KINASE"/>
    <property type="match status" value="1"/>
</dbReference>
<feature type="compositionally biased region" description="Basic and acidic residues" evidence="12">
    <location>
        <begin position="596"/>
        <end position="605"/>
    </location>
</feature>
<evidence type="ECO:0000313" key="14">
    <source>
        <dbReference type="EMBL" id="CDZ96937.1"/>
    </source>
</evidence>
<evidence type="ECO:0000256" key="7">
    <source>
        <dbReference type="ARBA" id="ARBA00022777"/>
    </source>
</evidence>
<proteinExistence type="inferred from homology"/>
<dbReference type="PROSITE" id="PS50011">
    <property type="entry name" value="PROTEIN_KINASE_DOM"/>
    <property type="match status" value="1"/>
</dbReference>
<dbReference type="Gene3D" id="1.10.510.10">
    <property type="entry name" value="Transferase(Phosphotransferase) domain 1"/>
    <property type="match status" value="1"/>
</dbReference>
<evidence type="ECO:0000256" key="4">
    <source>
        <dbReference type="ARBA" id="ARBA00022553"/>
    </source>
</evidence>
<protein>
    <recommendedName>
        <fullName evidence="2">non-specific serine/threonine protein kinase</fullName>
        <ecNumber evidence="2">2.7.11.1</ecNumber>
    </recommendedName>
</protein>
<dbReference type="CDD" id="cd05581">
    <property type="entry name" value="STKc_PDK1"/>
    <property type="match status" value="1"/>
</dbReference>
<dbReference type="SMART" id="SM00220">
    <property type="entry name" value="S_TKc"/>
    <property type="match status" value="1"/>
</dbReference>
<dbReference type="SUPFAM" id="SSF56112">
    <property type="entry name" value="Protein kinase-like (PK-like)"/>
    <property type="match status" value="1"/>
</dbReference>
<evidence type="ECO:0000256" key="10">
    <source>
        <dbReference type="ARBA" id="ARBA00048679"/>
    </source>
</evidence>
<evidence type="ECO:0000256" key="5">
    <source>
        <dbReference type="ARBA" id="ARBA00022679"/>
    </source>
</evidence>
<feature type="compositionally biased region" description="Basic and acidic residues" evidence="12">
    <location>
        <begin position="693"/>
        <end position="724"/>
    </location>
</feature>
<dbReference type="PROSITE" id="PS00107">
    <property type="entry name" value="PROTEIN_KINASE_ATP"/>
    <property type="match status" value="1"/>
</dbReference>
<dbReference type="Gene3D" id="3.30.200.20">
    <property type="entry name" value="Phosphorylase Kinase, domain 1"/>
    <property type="match status" value="2"/>
</dbReference>
<dbReference type="GO" id="GO:0005524">
    <property type="term" value="F:ATP binding"/>
    <property type="evidence" value="ECO:0007669"/>
    <property type="project" value="UniProtKB-UniRule"/>
</dbReference>
<feature type="region of interest" description="Disordered" evidence="12">
    <location>
        <begin position="596"/>
        <end position="642"/>
    </location>
</feature>
<evidence type="ECO:0000256" key="9">
    <source>
        <dbReference type="ARBA" id="ARBA00047899"/>
    </source>
</evidence>
<feature type="region of interest" description="Disordered" evidence="12">
    <location>
        <begin position="414"/>
        <end position="443"/>
    </location>
</feature>
<dbReference type="InterPro" id="IPR039046">
    <property type="entry name" value="PDPK1"/>
</dbReference>
<feature type="compositionally biased region" description="Polar residues" evidence="12">
    <location>
        <begin position="71"/>
        <end position="80"/>
    </location>
</feature>
<dbReference type="EC" id="2.7.11.1" evidence="2"/>
<dbReference type="InterPro" id="IPR017441">
    <property type="entry name" value="Protein_kinase_ATP_BS"/>
</dbReference>
<dbReference type="PROSITE" id="PS00108">
    <property type="entry name" value="PROTEIN_KINASE_ST"/>
    <property type="match status" value="1"/>
</dbReference>
<dbReference type="PANTHER" id="PTHR24356:SF163">
    <property type="entry name" value="3-PHOSPHOINOSITIDE-DEPENDENT PROTEIN KINASE 1-RELATED"/>
    <property type="match status" value="1"/>
</dbReference>
<comment type="catalytic activity">
    <reaction evidence="10">
        <text>L-seryl-[protein] + ATP = O-phospho-L-seryl-[protein] + ADP + H(+)</text>
        <dbReference type="Rhea" id="RHEA:17989"/>
        <dbReference type="Rhea" id="RHEA-COMP:9863"/>
        <dbReference type="Rhea" id="RHEA-COMP:11604"/>
        <dbReference type="ChEBI" id="CHEBI:15378"/>
        <dbReference type="ChEBI" id="CHEBI:29999"/>
        <dbReference type="ChEBI" id="CHEBI:30616"/>
        <dbReference type="ChEBI" id="CHEBI:83421"/>
        <dbReference type="ChEBI" id="CHEBI:456216"/>
        <dbReference type="EC" id="2.7.11.1"/>
    </reaction>
</comment>
<feature type="binding site" evidence="11">
    <location>
        <position position="217"/>
    </location>
    <ligand>
        <name>ATP</name>
        <dbReference type="ChEBI" id="CHEBI:30616"/>
    </ligand>
</feature>
<evidence type="ECO:0000259" key="13">
    <source>
        <dbReference type="PROSITE" id="PS50011"/>
    </source>
</evidence>
<evidence type="ECO:0000256" key="1">
    <source>
        <dbReference type="ARBA" id="ARBA00010006"/>
    </source>
</evidence>
<dbReference type="GO" id="GO:0035556">
    <property type="term" value="P:intracellular signal transduction"/>
    <property type="evidence" value="ECO:0007669"/>
    <property type="project" value="TreeGrafter"/>
</dbReference>
<evidence type="ECO:0000256" key="3">
    <source>
        <dbReference type="ARBA" id="ARBA00022527"/>
    </source>
</evidence>
<feature type="compositionally biased region" description="Polar residues" evidence="12">
    <location>
        <begin position="1"/>
        <end position="30"/>
    </location>
</feature>
<accession>A0A0F7SIY6</accession>
<feature type="compositionally biased region" description="Low complexity" evidence="12">
    <location>
        <begin position="631"/>
        <end position="642"/>
    </location>
</feature>
<keyword evidence="6 11" id="KW-0547">Nucleotide-binding</keyword>
<sequence length="883" mass="94709">MSSVWLPLPSTSQVRPSISPNALSHSTSSLTPIRTNSSSSPSSTPQRSSSSSSQSSTASIPARPLRPPPIQTRTKASTGEQLGGSVGLKQGDVDTDVQSTGSLYAPLSPTHEEGEMNQVDLSTSPLSANRRKDNSGFVVHGGRRGSSNDVTSAAHSLVKRAVQEALTQGNHGPRRASPSTPSVGVTSFKFGEELGRGSFSVVRQATHLLTSTQYAIKVLDKHHLRIHKKEKYAQVEVEAFKRLSTSPPSIGYNGTATEASSRSNGSDKIGATGNNGLSKSTSQQTVTDVPIRQPSTNVLAERQIEVEKGRERASGGHPGVIKLFWAFQDMSSLYFVLDLAPNGELLSLIRKYGSLSTFSARQYAAELVDVVGWMHERGVLHRDLKPENILIDAEFHIRLTDFGSAKVLPLSKGKITPEQLAPPPPMTEPDTPRSFSSGRGPPRRSFVGTAEYVSPEVLLNEPASESSDFWAIGCIIFQCMAGQPPFRGKTEYLTFQKIKALDYEFPINFDEDAQDLIEKLLVLEPTQRLGTGPGRMQEIKTHPFFKSVQFSTLWTSPMPPISSGFVGPPPLSPARSEDFFAALDISHNDALKHSADEIEDGEKLGELSGLDDDDWDPPHSRWRRGPRNHAGSGSVSSGKSVVTLDPGSAAGFSFGGLGIGRPTSGYTDGSGSAGGVNGSNYTDGPEIGSGNMFKEEDNRGSAESGREGEAAARRTPLKGEDRARAISGPWISPTSKDKKGLPLLPDETPIFSSPVLVPASQPIAKTLSKPKERLLVLTDFPRLLCVKLDSKGTGILNVKYECLITRRGTGSGIGSGSGGGANVMKGVKEKGGRGFIIQTSHSSRIFLCSRVGDLNHFEKNRHKESNIASYLTFRCVTIISGGI</sequence>
<dbReference type="InterPro" id="IPR008271">
    <property type="entry name" value="Ser/Thr_kinase_AS"/>
</dbReference>
<evidence type="ECO:0000256" key="2">
    <source>
        <dbReference type="ARBA" id="ARBA00012513"/>
    </source>
</evidence>
<feature type="compositionally biased region" description="Low complexity" evidence="12">
    <location>
        <begin position="31"/>
        <end position="62"/>
    </location>
</feature>
<reference evidence="14" key="1">
    <citation type="submission" date="2014-08" db="EMBL/GenBank/DDBJ databases">
        <authorList>
            <person name="Sharma Rahul"/>
            <person name="Thines Marco"/>
        </authorList>
    </citation>
    <scope>NUCLEOTIDE SEQUENCE</scope>
</reference>
<dbReference type="InterPro" id="IPR000719">
    <property type="entry name" value="Prot_kinase_dom"/>
</dbReference>
<keyword evidence="5" id="KW-0808">Transferase</keyword>
<evidence type="ECO:0000256" key="8">
    <source>
        <dbReference type="ARBA" id="ARBA00022840"/>
    </source>
</evidence>
<feature type="compositionally biased region" description="Low complexity" evidence="12">
    <location>
        <begin position="428"/>
        <end position="443"/>
    </location>
</feature>
<dbReference type="InterPro" id="IPR050236">
    <property type="entry name" value="Ser_Thr_kinase_AGC"/>
</dbReference>
<dbReference type="InterPro" id="IPR011009">
    <property type="entry name" value="Kinase-like_dom_sf"/>
</dbReference>
<feature type="region of interest" description="Disordered" evidence="12">
    <location>
        <begin position="1"/>
        <end position="149"/>
    </location>
</feature>
<comment type="catalytic activity">
    <reaction evidence="9">
        <text>L-threonyl-[protein] + ATP = O-phospho-L-threonyl-[protein] + ADP + H(+)</text>
        <dbReference type="Rhea" id="RHEA:46608"/>
        <dbReference type="Rhea" id="RHEA-COMP:11060"/>
        <dbReference type="Rhea" id="RHEA-COMP:11605"/>
        <dbReference type="ChEBI" id="CHEBI:15378"/>
        <dbReference type="ChEBI" id="CHEBI:30013"/>
        <dbReference type="ChEBI" id="CHEBI:30616"/>
        <dbReference type="ChEBI" id="CHEBI:61977"/>
        <dbReference type="ChEBI" id="CHEBI:456216"/>
        <dbReference type="EC" id="2.7.11.1"/>
    </reaction>
</comment>
<dbReference type="AlphaFoldDB" id="A0A0F7SIY6"/>
<organism evidence="14">
    <name type="scientific">Phaffia rhodozyma</name>
    <name type="common">Yeast</name>
    <name type="synonym">Xanthophyllomyces dendrorhous</name>
    <dbReference type="NCBI Taxonomy" id="264483"/>
    <lineage>
        <taxon>Eukaryota</taxon>
        <taxon>Fungi</taxon>
        <taxon>Dikarya</taxon>
        <taxon>Basidiomycota</taxon>
        <taxon>Agaricomycotina</taxon>
        <taxon>Tremellomycetes</taxon>
        <taxon>Cystofilobasidiales</taxon>
        <taxon>Mrakiaceae</taxon>
        <taxon>Phaffia</taxon>
    </lineage>
</organism>
<dbReference type="FunFam" id="1.10.510.10:FF:000024">
    <property type="entry name" value="Probable serine/threonine-protein kinase cot-1"/>
    <property type="match status" value="1"/>
</dbReference>
<dbReference type="Pfam" id="PF00069">
    <property type="entry name" value="Pkinase"/>
    <property type="match status" value="1"/>
</dbReference>
<dbReference type="GO" id="GO:0007010">
    <property type="term" value="P:cytoskeleton organization"/>
    <property type="evidence" value="ECO:0007669"/>
    <property type="project" value="UniProtKB-ARBA"/>
</dbReference>
<feature type="domain" description="Protein kinase" evidence="13">
    <location>
        <begin position="188"/>
        <end position="545"/>
    </location>
</feature>
<dbReference type="GO" id="GO:0004674">
    <property type="term" value="F:protein serine/threonine kinase activity"/>
    <property type="evidence" value="ECO:0007669"/>
    <property type="project" value="UniProtKB-KW"/>
</dbReference>
<feature type="region of interest" description="Disordered" evidence="12">
    <location>
        <begin position="246"/>
        <end position="288"/>
    </location>
</feature>
<keyword evidence="7 14" id="KW-0418">Kinase</keyword>
<evidence type="ECO:0000256" key="6">
    <source>
        <dbReference type="ARBA" id="ARBA00022741"/>
    </source>
</evidence>
<evidence type="ECO:0000256" key="11">
    <source>
        <dbReference type="PROSITE-ProRule" id="PRU10141"/>
    </source>
</evidence>
<keyword evidence="3" id="KW-0723">Serine/threonine-protein kinase</keyword>
<keyword evidence="4" id="KW-0597">Phosphoprotein</keyword>
<comment type="similarity">
    <text evidence="1">Belongs to the protein kinase superfamily. AGC Ser/Thr protein kinase family. PDPK1 subfamily.</text>
</comment>
<dbReference type="EMBL" id="LN483167">
    <property type="protein sequence ID" value="CDZ96937.1"/>
    <property type="molecule type" value="Genomic_DNA"/>
</dbReference>